<dbReference type="OrthoDB" id="413436at2759"/>
<dbReference type="PANTHER" id="PTHR19836">
    <property type="entry name" value="30S RIBOSOMAL PROTEIN S14"/>
    <property type="match status" value="1"/>
</dbReference>
<evidence type="ECO:0000256" key="2">
    <source>
        <dbReference type="ARBA" id="ARBA00022980"/>
    </source>
</evidence>
<reference evidence="6" key="1">
    <citation type="submission" date="2025-08" db="UniProtKB">
        <authorList>
            <consortium name="RefSeq"/>
        </authorList>
    </citation>
    <scope>IDENTIFICATION</scope>
    <source>
        <tissue evidence="6">Thorax and Abdomen</tissue>
    </source>
</reference>
<gene>
    <name evidence="6" type="primary">LOC107223123</name>
</gene>
<evidence type="ECO:0000256" key="3">
    <source>
        <dbReference type="ARBA" id="ARBA00023274"/>
    </source>
</evidence>
<dbReference type="GO" id="GO:0005763">
    <property type="term" value="C:mitochondrial small ribosomal subunit"/>
    <property type="evidence" value="ECO:0007669"/>
    <property type="project" value="TreeGrafter"/>
</dbReference>
<dbReference type="AlphaFoldDB" id="A0A6J0BVE0"/>
<dbReference type="InterPro" id="IPR001209">
    <property type="entry name" value="Ribosomal_uS14"/>
</dbReference>
<dbReference type="SUPFAM" id="SSF57716">
    <property type="entry name" value="Glucocorticoid receptor-like (DNA-binding domain)"/>
    <property type="match status" value="1"/>
</dbReference>
<dbReference type="InParanoid" id="A0A6J0BVE0"/>
<keyword evidence="2 6" id="KW-0689">Ribosomal protein</keyword>
<proteinExistence type="inferred from homology"/>
<evidence type="ECO:0000256" key="1">
    <source>
        <dbReference type="ARBA" id="ARBA00009083"/>
    </source>
</evidence>
<dbReference type="Gene3D" id="1.10.287.1480">
    <property type="match status" value="1"/>
</dbReference>
<keyword evidence="3" id="KW-0687">Ribonucleoprotein</keyword>
<protein>
    <recommendedName>
        <fullName evidence="4">28S ribosomal protein S14, mitochondrial</fullName>
    </recommendedName>
</protein>
<sequence>MSALGTGVSVLSKYIWKAPELAGFGFQQVRNKWVGWKMIRDVKRRNLVKQHAPERLRINSIRKNNILPLELREIADQEIAAFPRDSGFTRIHNRCVITSRARSVIPRWRVSRIVFRDLADHNLLSGVQRAMW</sequence>
<dbReference type="FunFam" id="1.10.287.1480:FF:000001">
    <property type="entry name" value="30S ribosomal protein S14"/>
    <property type="match status" value="1"/>
</dbReference>
<evidence type="ECO:0000256" key="4">
    <source>
        <dbReference type="ARBA" id="ARBA00083755"/>
    </source>
</evidence>
<dbReference type="GO" id="GO:0006412">
    <property type="term" value="P:translation"/>
    <property type="evidence" value="ECO:0007669"/>
    <property type="project" value="InterPro"/>
</dbReference>
<dbReference type="PANTHER" id="PTHR19836:SF19">
    <property type="entry name" value="SMALL RIBOSOMAL SUBUNIT PROTEIN US14M"/>
    <property type="match status" value="1"/>
</dbReference>
<name>A0A6J0BVE0_NEOLC</name>
<dbReference type="GeneID" id="107223123"/>
<comment type="similarity">
    <text evidence="1">Belongs to the universal ribosomal protein uS14 family.</text>
</comment>
<dbReference type="Pfam" id="PF00253">
    <property type="entry name" value="Ribosomal_S14"/>
    <property type="match status" value="1"/>
</dbReference>
<evidence type="ECO:0000313" key="6">
    <source>
        <dbReference type="RefSeq" id="XP_015518197.1"/>
    </source>
</evidence>
<dbReference type="RefSeq" id="XP_015518197.1">
    <property type="nucleotide sequence ID" value="XM_015662711.2"/>
</dbReference>
<accession>A0A6J0BVE0</accession>
<dbReference type="GO" id="GO:0003735">
    <property type="term" value="F:structural constituent of ribosome"/>
    <property type="evidence" value="ECO:0007669"/>
    <property type="project" value="InterPro"/>
</dbReference>
<evidence type="ECO:0000313" key="5">
    <source>
        <dbReference type="Proteomes" id="UP000829291"/>
    </source>
</evidence>
<keyword evidence="5" id="KW-1185">Reference proteome</keyword>
<dbReference type="CTD" id="63931"/>
<dbReference type="KEGG" id="nlo:107223123"/>
<organism evidence="6">
    <name type="scientific">Neodiprion lecontei</name>
    <name type="common">Redheaded pine sawfly</name>
    <dbReference type="NCBI Taxonomy" id="441921"/>
    <lineage>
        <taxon>Eukaryota</taxon>
        <taxon>Metazoa</taxon>
        <taxon>Ecdysozoa</taxon>
        <taxon>Arthropoda</taxon>
        <taxon>Hexapoda</taxon>
        <taxon>Insecta</taxon>
        <taxon>Pterygota</taxon>
        <taxon>Neoptera</taxon>
        <taxon>Endopterygota</taxon>
        <taxon>Hymenoptera</taxon>
        <taxon>Tenthredinoidea</taxon>
        <taxon>Diprionidae</taxon>
        <taxon>Diprioninae</taxon>
        <taxon>Neodiprion</taxon>
    </lineage>
</organism>
<dbReference type="Proteomes" id="UP000829291">
    <property type="component" value="Chromosome 5"/>
</dbReference>
<dbReference type="FunCoup" id="A0A6J0BVE0">
    <property type="interactions" value="597"/>
</dbReference>